<proteinExistence type="predicted"/>
<evidence type="ECO:0000256" key="1">
    <source>
        <dbReference type="SAM" id="MobiDB-lite"/>
    </source>
</evidence>
<dbReference type="EMBL" id="CP159578">
    <property type="protein sequence ID" value="XCJ81060.1"/>
    <property type="molecule type" value="Genomic_DNA"/>
</dbReference>
<gene>
    <name evidence="2" type="ORF">ABV408_07720</name>
</gene>
<feature type="region of interest" description="Disordered" evidence="1">
    <location>
        <begin position="112"/>
        <end position="131"/>
    </location>
</feature>
<evidence type="ECO:0000313" key="2">
    <source>
        <dbReference type="EMBL" id="XCJ81060.1"/>
    </source>
</evidence>
<protein>
    <submittedName>
        <fullName evidence="2">Uncharacterized protein</fullName>
    </submittedName>
</protein>
<sequence>MSSERSRLHYTCVFLLVSFQAVRHSLPTATPSAPPCWLDAEMLKMLLRELKRCREEASPFPPVHASLDVATYHCGLLMAQCPAALDPSLCSYHLDAIIQPLRQAIAELSGHQATSGHATQSGRGWRGWLKR</sequence>
<feature type="compositionally biased region" description="Polar residues" evidence="1">
    <location>
        <begin position="112"/>
        <end position="122"/>
    </location>
</feature>
<reference evidence="2" key="1">
    <citation type="submission" date="2024-06" db="EMBL/GenBank/DDBJ databases">
        <title>Complete genome of Salinicola endophyticus HNIBRBA4755.</title>
        <authorList>
            <person name="Shin S.Y."/>
            <person name="Kang H."/>
            <person name="Song J."/>
        </authorList>
    </citation>
    <scope>NUCLEOTIDE SEQUENCE</scope>
    <source>
        <strain evidence="2">HNIBRBA4755</strain>
    </source>
</reference>
<organism evidence="2">
    <name type="scientific">Salinicola endophyticus</name>
    <dbReference type="NCBI Taxonomy" id="1949083"/>
    <lineage>
        <taxon>Bacteria</taxon>
        <taxon>Pseudomonadati</taxon>
        <taxon>Pseudomonadota</taxon>
        <taxon>Gammaproteobacteria</taxon>
        <taxon>Oceanospirillales</taxon>
        <taxon>Halomonadaceae</taxon>
        <taxon>Salinicola</taxon>
    </lineage>
</organism>
<accession>A0AB74UGJ3</accession>
<name>A0AB74UGJ3_9GAMM</name>
<dbReference type="RefSeq" id="WP_353981848.1">
    <property type="nucleotide sequence ID" value="NZ_CP159578.1"/>
</dbReference>
<dbReference type="AlphaFoldDB" id="A0AB74UGJ3"/>